<keyword evidence="2" id="KW-0547">Nucleotide-binding</keyword>
<sequence length="254" mass="28376">MTVDLDIEGLGKSFVVKGKPITVLDGINLEVRDGELLVIVGHSGCGKSTLLKIIAGLEQPTAGRCELNGHEITKPGTDRCMIFQEHRLFPWMSIENNVQFGLKGRPKAERQRISDHLLNLVKLGDFKDAYPSQLSGGMSQRAAIARALATDPEILLLDEPFGALDALTKIELQDELLHIRKQQHNTMIMVTHDIEEAVYLADRIVVMSTRPGRIEEIIDVDLGEHRDRGSNEFAAYKSRVYDHFLRAREVVKAS</sequence>
<dbReference type="SMART" id="SM00382">
    <property type="entry name" value="AAA"/>
    <property type="match status" value="1"/>
</dbReference>
<reference evidence="5 6" key="1">
    <citation type="submission" date="2014-03" db="EMBL/GenBank/DDBJ databases">
        <title>Genomics of Bifidobacteria.</title>
        <authorList>
            <person name="Ventura M."/>
            <person name="Milani C."/>
            <person name="Lugli G.A."/>
        </authorList>
    </citation>
    <scope>NUCLEOTIDE SEQUENCE [LARGE SCALE GENOMIC DNA]</scope>
    <source>
        <strain evidence="5 6">DSM 23973</strain>
    </source>
</reference>
<protein>
    <submittedName>
        <fullName evidence="5">ABC transporter</fullName>
        <ecNumber evidence="5">3.6.3.36</ecNumber>
    </submittedName>
</protein>
<evidence type="ECO:0000256" key="2">
    <source>
        <dbReference type="ARBA" id="ARBA00022741"/>
    </source>
</evidence>
<organism evidence="5 6">
    <name type="scientific">Bifidobacterium callitrichos DSM 23973</name>
    <dbReference type="NCBI Taxonomy" id="1437609"/>
    <lineage>
        <taxon>Bacteria</taxon>
        <taxon>Bacillati</taxon>
        <taxon>Actinomycetota</taxon>
        <taxon>Actinomycetes</taxon>
        <taxon>Bifidobacteriales</taxon>
        <taxon>Bifidobacteriaceae</taxon>
        <taxon>Bifidobacterium</taxon>
    </lineage>
</organism>
<dbReference type="GO" id="GO:0005524">
    <property type="term" value="F:ATP binding"/>
    <property type="evidence" value="ECO:0007669"/>
    <property type="project" value="UniProtKB-KW"/>
</dbReference>
<evidence type="ECO:0000313" key="5">
    <source>
        <dbReference type="EMBL" id="KFI54095.1"/>
    </source>
</evidence>
<accession>A0A087A5P5</accession>
<dbReference type="InterPro" id="IPR050166">
    <property type="entry name" value="ABC_transporter_ATP-bind"/>
</dbReference>
<dbReference type="SUPFAM" id="SSF52540">
    <property type="entry name" value="P-loop containing nucleoside triphosphate hydrolases"/>
    <property type="match status" value="1"/>
</dbReference>
<dbReference type="STRING" id="1437609.BCAL_2315"/>
<dbReference type="InterPro" id="IPR003593">
    <property type="entry name" value="AAA+_ATPase"/>
</dbReference>
<dbReference type="Pfam" id="PF00005">
    <property type="entry name" value="ABC_tran"/>
    <property type="match status" value="1"/>
</dbReference>
<dbReference type="OrthoDB" id="8773773at2"/>
<dbReference type="PANTHER" id="PTHR42788:SF13">
    <property type="entry name" value="ALIPHATIC SULFONATES IMPORT ATP-BINDING PROTEIN SSUB"/>
    <property type="match status" value="1"/>
</dbReference>
<keyword evidence="3" id="KW-0067">ATP-binding</keyword>
<dbReference type="EC" id="3.6.3.36" evidence="5"/>
<dbReference type="Gene3D" id="3.40.50.300">
    <property type="entry name" value="P-loop containing nucleotide triphosphate hydrolases"/>
    <property type="match status" value="1"/>
</dbReference>
<dbReference type="InterPro" id="IPR003439">
    <property type="entry name" value="ABC_transporter-like_ATP-bd"/>
</dbReference>
<feature type="domain" description="ABC transporter" evidence="4">
    <location>
        <begin position="5"/>
        <end position="234"/>
    </location>
</feature>
<dbReference type="GO" id="GO:0016887">
    <property type="term" value="F:ATP hydrolysis activity"/>
    <property type="evidence" value="ECO:0007669"/>
    <property type="project" value="InterPro"/>
</dbReference>
<dbReference type="AlphaFoldDB" id="A0A087A5P5"/>
<gene>
    <name evidence="5" type="ORF">BCAL_2315</name>
</gene>
<name>A0A087A5P5_9BIFI</name>
<keyword evidence="1" id="KW-0813">Transport</keyword>
<evidence type="ECO:0000256" key="3">
    <source>
        <dbReference type="ARBA" id="ARBA00022840"/>
    </source>
</evidence>
<evidence type="ECO:0000313" key="6">
    <source>
        <dbReference type="Proteomes" id="UP000029072"/>
    </source>
</evidence>
<dbReference type="CDD" id="cd03293">
    <property type="entry name" value="ABC_NrtD_SsuB_transporters"/>
    <property type="match status" value="1"/>
</dbReference>
<dbReference type="PANTHER" id="PTHR42788">
    <property type="entry name" value="TAURINE IMPORT ATP-BINDING PROTEIN-RELATED"/>
    <property type="match status" value="1"/>
</dbReference>
<dbReference type="PROSITE" id="PS00211">
    <property type="entry name" value="ABC_TRANSPORTER_1"/>
    <property type="match status" value="1"/>
</dbReference>
<dbReference type="InterPro" id="IPR027417">
    <property type="entry name" value="P-loop_NTPase"/>
</dbReference>
<dbReference type="InterPro" id="IPR017871">
    <property type="entry name" value="ABC_transporter-like_CS"/>
</dbReference>
<keyword evidence="5" id="KW-0378">Hydrolase</keyword>
<evidence type="ECO:0000259" key="4">
    <source>
        <dbReference type="PROSITE" id="PS50893"/>
    </source>
</evidence>
<dbReference type="PROSITE" id="PS50893">
    <property type="entry name" value="ABC_TRANSPORTER_2"/>
    <property type="match status" value="1"/>
</dbReference>
<dbReference type="EMBL" id="JGYS01000011">
    <property type="protein sequence ID" value="KFI54095.1"/>
    <property type="molecule type" value="Genomic_DNA"/>
</dbReference>
<comment type="caution">
    <text evidence="5">The sequence shown here is derived from an EMBL/GenBank/DDBJ whole genome shotgun (WGS) entry which is preliminary data.</text>
</comment>
<dbReference type="RefSeq" id="WP_043166036.1">
    <property type="nucleotide sequence ID" value="NZ_JDUV01000009.1"/>
</dbReference>
<dbReference type="eggNOG" id="COG1116">
    <property type="taxonomic scope" value="Bacteria"/>
</dbReference>
<dbReference type="Proteomes" id="UP000029072">
    <property type="component" value="Unassembled WGS sequence"/>
</dbReference>
<proteinExistence type="predicted"/>
<evidence type="ECO:0000256" key="1">
    <source>
        <dbReference type="ARBA" id="ARBA00022448"/>
    </source>
</evidence>